<proteinExistence type="inferred from homology"/>
<evidence type="ECO:0000256" key="4">
    <source>
        <dbReference type="ARBA" id="ARBA00022801"/>
    </source>
</evidence>
<dbReference type="GO" id="GO:0009254">
    <property type="term" value="P:peptidoglycan turnover"/>
    <property type="evidence" value="ECO:0007669"/>
    <property type="project" value="TreeGrafter"/>
</dbReference>
<dbReference type="InterPro" id="IPR050226">
    <property type="entry name" value="NagZ_Beta-hexosaminidase"/>
</dbReference>
<evidence type="ECO:0000256" key="5">
    <source>
        <dbReference type="ARBA" id="ARBA00023295"/>
    </source>
</evidence>
<dbReference type="InterPro" id="IPR017853">
    <property type="entry name" value="GH"/>
</dbReference>
<feature type="chain" id="PRO_5027872216" description="beta-N-acetylhexosaminidase" evidence="8">
    <location>
        <begin position="26"/>
        <end position="942"/>
    </location>
</feature>
<evidence type="ECO:0000313" key="10">
    <source>
        <dbReference type="EMBL" id="HGS86820.1"/>
    </source>
</evidence>
<dbReference type="SUPFAM" id="SSF51445">
    <property type="entry name" value="(Trans)glycosidases"/>
    <property type="match status" value="1"/>
</dbReference>
<dbReference type="InterPro" id="IPR036962">
    <property type="entry name" value="Glyco_hydro_3_N_sf"/>
</dbReference>
<dbReference type="InterPro" id="IPR001764">
    <property type="entry name" value="Glyco_hydro_3_N"/>
</dbReference>
<feature type="region of interest" description="Disordered" evidence="6">
    <location>
        <begin position="802"/>
        <end position="825"/>
    </location>
</feature>
<evidence type="ECO:0000256" key="7">
    <source>
        <dbReference type="SAM" id="Phobius"/>
    </source>
</evidence>
<dbReference type="EC" id="3.2.1.52" evidence="3"/>
<keyword evidence="7" id="KW-0812">Transmembrane</keyword>
<keyword evidence="4" id="KW-0378">Hydrolase</keyword>
<keyword evidence="5" id="KW-0326">Glycosidase</keyword>
<evidence type="ECO:0000256" key="6">
    <source>
        <dbReference type="SAM" id="MobiDB-lite"/>
    </source>
</evidence>
<dbReference type="GO" id="GO:0004563">
    <property type="term" value="F:beta-N-acetylhexosaminidase activity"/>
    <property type="evidence" value="ECO:0007669"/>
    <property type="project" value="UniProtKB-EC"/>
</dbReference>
<feature type="domain" description="Glycoside hydrolase family 3 N-terminal" evidence="9">
    <location>
        <begin position="59"/>
        <end position="438"/>
    </location>
</feature>
<dbReference type="PANTHER" id="PTHR30480:SF13">
    <property type="entry name" value="BETA-HEXOSAMINIDASE"/>
    <property type="match status" value="1"/>
</dbReference>
<dbReference type="InterPro" id="IPR036881">
    <property type="entry name" value="Glyco_hydro_3_C_sf"/>
</dbReference>
<comment type="catalytic activity">
    <reaction evidence="1">
        <text>Hydrolysis of terminal non-reducing N-acetyl-D-hexosamine residues in N-acetyl-beta-D-hexosaminides.</text>
        <dbReference type="EC" id="3.2.1.52"/>
    </reaction>
</comment>
<reference evidence="10" key="1">
    <citation type="journal article" date="2020" name="mSystems">
        <title>Genome- and Community-Level Interaction Insights into Carbon Utilization and Element Cycling Functions of Hydrothermarchaeota in Hydrothermal Sediment.</title>
        <authorList>
            <person name="Zhou Z."/>
            <person name="Liu Y."/>
            <person name="Xu W."/>
            <person name="Pan J."/>
            <person name="Luo Z.H."/>
            <person name="Li M."/>
        </authorList>
    </citation>
    <scope>NUCLEOTIDE SEQUENCE [LARGE SCALE GENOMIC DNA]</scope>
    <source>
        <strain evidence="10">SpSt-556</strain>
    </source>
</reference>
<evidence type="ECO:0000256" key="2">
    <source>
        <dbReference type="ARBA" id="ARBA00005336"/>
    </source>
</evidence>
<keyword evidence="7" id="KW-1133">Transmembrane helix</keyword>
<dbReference type="Gene3D" id="3.40.50.1700">
    <property type="entry name" value="Glycoside hydrolase family 3 C-terminal domain"/>
    <property type="match status" value="1"/>
</dbReference>
<dbReference type="Pfam" id="PF00933">
    <property type="entry name" value="Glyco_hydro_3"/>
    <property type="match status" value="1"/>
</dbReference>
<evidence type="ECO:0000256" key="1">
    <source>
        <dbReference type="ARBA" id="ARBA00001231"/>
    </source>
</evidence>
<sequence>MQKFFPSIRKCLNILVFLVFIMAQAALGTRQNFVAHAAFEPQSELDTRVRLIMDQMSPEQKVGQLFLVTFKGTDARRDSPVYKLIVDYKVGGVVLRADNDNFEVAGNTVPKAAELIRALQNHVWDASQTQDRSAGSQTLPYIPLFIGISQEGDLYPNDQIFSGMTSLPSLMAIGATWNPSMAEAVGNVMGKELRAIGFNLYLGPSLDVLEVTATSANTLGVRTFGGDPFWVGEMGKAYVRGLHQGSRDQMAVIAKHFPGRGASDRLPEEEVATVRKSLDALRQIELAPFFASMQADMESKARVDGVMVSHIRYQGLQENIREITPPVSLDAEAMRQVLTLEPAATWYQQGGVIVSDNLGSNAVRRFYDPTGQTFDARAVARNAFLAGNDLLYLNNFIEPTDPDSATTIMRVVDSFAQKYREDPAFAERVDQSVERILKLKLRLFGEFRVDRVLPPASQLAEVGRSQSVALEVARKAATLLSPSAAELNIRLPRPPESRDQIIFFTDVVNARQCSTCGDQWILSVDSLKNAVIRLYGPAAGGSIIQGYLFSYSFLDLNTYLNNPEGLAALGVNLADAEWVVFALTGDSSTRPESQALRRLLNERPDLIVNKKVIVFAFGAPYLLDATDIAKLTAYYGLYSKIPAFVDTAARILFQEQSANGASPVSIPGIGYDIIRVTSPNPLQVIPLYFDFPPPTENVEATTTTTPQPTQIPEFKVGDVVPFRTGVIIDQNGNPVPDGTIVRFMINTLGESGATQQIETVTTGGIARASYRITLPATIEIRVVSEPAMTSQIITINTQNGEANISTDVPTPQPTSTPTPTITPTIQPTEDVEEITEVTVDYGFSDWIIMLLMVGGGGAGIAFIGQRRVSLRWGFRWGMMAVIGGIVAYLYLVSGWFVPLAPFEQAGRWGVVITSLVGLLSGWGIGWLWQMRLQKAQPPNRKN</sequence>
<dbReference type="Gene3D" id="3.20.20.300">
    <property type="entry name" value="Glycoside hydrolase, family 3, N-terminal domain"/>
    <property type="match status" value="1"/>
</dbReference>
<dbReference type="AlphaFoldDB" id="A0A7C4KZ45"/>
<evidence type="ECO:0000256" key="3">
    <source>
        <dbReference type="ARBA" id="ARBA00012663"/>
    </source>
</evidence>
<dbReference type="GO" id="GO:0005975">
    <property type="term" value="P:carbohydrate metabolic process"/>
    <property type="evidence" value="ECO:0007669"/>
    <property type="project" value="InterPro"/>
</dbReference>
<feature type="transmembrane region" description="Helical" evidence="7">
    <location>
        <begin position="846"/>
        <end position="864"/>
    </location>
</feature>
<evidence type="ECO:0000256" key="8">
    <source>
        <dbReference type="SAM" id="SignalP"/>
    </source>
</evidence>
<feature type="signal peptide" evidence="8">
    <location>
        <begin position="1"/>
        <end position="25"/>
    </location>
</feature>
<gene>
    <name evidence="10" type="ORF">ENT17_04305</name>
</gene>
<feature type="transmembrane region" description="Helical" evidence="7">
    <location>
        <begin position="908"/>
        <end position="928"/>
    </location>
</feature>
<dbReference type="EMBL" id="DSXR01000051">
    <property type="protein sequence ID" value="HGS86820.1"/>
    <property type="molecule type" value="Genomic_DNA"/>
</dbReference>
<feature type="transmembrane region" description="Helical" evidence="7">
    <location>
        <begin position="876"/>
        <end position="896"/>
    </location>
</feature>
<name>A0A7C4KZ45_9CHLR</name>
<comment type="similarity">
    <text evidence="2">Belongs to the glycosyl hydrolase 3 family.</text>
</comment>
<keyword evidence="7" id="KW-0472">Membrane</keyword>
<dbReference type="PANTHER" id="PTHR30480">
    <property type="entry name" value="BETA-HEXOSAMINIDASE-RELATED"/>
    <property type="match status" value="1"/>
</dbReference>
<organism evidence="10">
    <name type="scientific">Bellilinea caldifistulae</name>
    <dbReference type="NCBI Taxonomy" id="360411"/>
    <lineage>
        <taxon>Bacteria</taxon>
        <taxon>Bacillati</taxon>
        <taxon>Chloroflexota</taxon>
        <taxon>Anaerolineae</taxon>
        <taxon>Anaerolineales</taxon>
        <taxon>Anaerolineaceae</taxon>
        <taxon>Bellilinea</taxon>
    </lineage>
</organism>
<accession>A0A7C4KZ45</accession>
<keyword evidence="8" id="KW-0732">Signal</keyword>
<protein>
    <recommendedName>
        <fullName evidence="3">beta-N-acetylhexosaminidase</fullName>
        <ecNumber evidence="3">3.2.1.52</ecNumber>
    </recommendedName>
</protein>
<evidence type="ECO:0000259" key="9">
    <source>
        <dbReference type="Pfam" id="PF00933"/>
    </source>
</evidence>
<comment type="caution">
    <text evidence="10">The sequence shown here is derived from an EMBL/GenBank/DDBJ whole genome shotgun (WGS) entry which is preliminary data.</text>
</comment>